<dbReference type="PROSITE" id="PS00657">
    <property type="entry name" value="FORK_HEAD_1"/>
    <property type="match status" value="1"/>
</dbReference>
<dbReference type="CDD" id="cd00059">
    <property type="entry name" value="FH_FOX"/>
    <property type="match status" value="1"/>
</dbReference>
<dbReference type="Pfam" id="PF00250">
    <property type="entry name" value="Forkhead"/>
    <property type="match status" value="1"/>
</dbReference>
<keyword evidence="2 4" id="KW-0238">DNA-binding</keyword>
<dbReference type="InterPro" id="IPR050211">
    <property type="entry name" value="FOX_domain-containing"/>
</dbReference>
<dbReference type="InterPro" id="IPR036390">
    <property type="entry name" value="WH_DNA-bd_sf"/>
</dbReference>
<name>A0A1Y2A505_9PLEO</name>
<evidence type="ECO:0000256" key="4">
    <source>
        <dbReference type="PROSITE-ProRule" id="PRU00089"/>
    </source>
</evidence>
<dbReference type="GO" id="GO:0000978">
    <property type="term" value="F:RNA polymerase II cis-regulatory region sequence-specific DNA binding"/>
    <property type="evidence" value="ECO:0007669"/>
    <property type="project" value="TreeGrafter"/>
</dbReference>
<feature type="DNA-binding region" description="Fork-head" evidence="4">
    <location>
        <begin position="208"/>
        <end position="304"/>
    </location>
</feature>
<sequence length="751" mass="82698">MSAMAATRRQPPLQIFQDPIPSTDHHEVASYEPHLLEAFGPVTDVSTDHHTLLEPPHKFAHIESPKKTRQASSSPPPSALGEIGLNSIKIPPPQMQNFRTDSLVKKAQRPIPKQSQAMANNRVPMFTNFSTHFDKENMVNVHEDHSLPTLPLHAADPPLKPSNKRTLMDAAPLRDRSKKQKVRETRVEEDGPLPEPDAMPLVEDDGQKPPYSYANLIGMAILRAPSRRLTLAQIYKWISDTFQFYRNTQDTGWQNSIRHNLSLSKSFSKQERPKDDPGKGHYWVINPGFEKQYHKIKSTRRPTNPDGFVPAYLGDLARPTPSATASFPAPPPVTVKSTDSSKFPDENDLSSDATIPNSDPAAHDGLDPNLGIMAPPRMIPSSPPAADIHSSPPPPVAREAREDTPPRIARFPSNSRSGGRKRKFGGLGDSGYYSSIESSAIKGQPLGPLLTSEADMERPLLKRGRAEEEIARIRGSSYDSPTKTRPYMKQPSGAHLISSPFRPTRADRPDGPLTPAVIFKRPALPPASASPNTNLRNHRNRMRELVGGSPDKSLPMWVDMSFMNTHGWSPAVSVPNDENVNLVGQGFTENFDVFSDLHYDDSPTKPSAKRPRLERAATTTGILADITGLTPKLNSPMPDWKTAFLNIPAFQSPVRNESPSKMPTSHPLPEFSFPKTEAGRSGLTPPQAFEIPHDDDIFHLLHSDESEPGIDLLQGFEKIGARASVAPNGSPTKVTAKGPRPPLARSSTTRF</sequence>
<dbReference type="PRINTS" id="PR00053">
    <property type="entry name" value="FORKHEAD"/>
</dbReference>
<feature type="region of interest" description="Disordered" evidence="5">
    <location>
        <begin position="477"/>
        <end position="508"/>
    </location>
</feature>
<dbReference type="FunFam" id="1.10.10.10:FF:000260">
    <property type="entry name" value="Forkhead transcription factor (Sep1)"/>
    <property type="match status" value="1"/>
</dbReference>
<evidence type="ECO:0000313" key="7">
    <source>
        <dbReference type="EMBL" id="ORY17599.1"/>
    </source>
</evidence>
<dbReference type="PROSITE" id="PS00658">
    <property type="entry name" value="FORK_HEAD_2"/>
    <property type="match status" value="1"/>
</dbReference>
<evidence type="ECO:0000256" key="3">
    <source>
        <dbReference type="ARBA" id="ARBA00023242"/>
    </source>
</evidence>
<feature type="region of interest" description="Disordered" evidence="5">
    <location>
        <begin position="1"/>
        <end position="21"/>
    </location>
</feature>
<dbReference type="PANTHER" id="PTHR11829">
    <property type="entry name" value="FORKHEAD BOX PROTEIN"/>
    <property type="match status" value="1"/>
</dbReference>
<organism evidence="7 8">
    <name type="scientific">Clohesyomyces aquaticus</name>
    <dbReference type="NCBI Taxonomy" id="1231657"/>
    <lineage>
        <taxon>Eukaryota</taxon>
        <taxon>Fungi</taxon>
        <taxon>Dikarya</taxon>
        <taxon>Ascomycota</taxon>
        <taxon>Pezizomycotina</taxon>
        <taxon>Dothideomycetes</taxon>
        <taxon>Pleosporomycetidae</taxon>
        <taxon>Pleosporales</taxon>
        <taxon>Lindgomycetaceae</taxon>
        <taxon>Clohesyomyces</taxon>
    </lineage>
</organism>
<dbReference type="PROSITE" id="PS50039">
    <property type="entry name" value="FORK_HEAD_3"/>
    <property type="match status" value="1"/>
</dbReference>
<dbReference type="SMART" id="SM00339">
    <property type="entry name" value="FH"/>
    <property type="match status" value="1"/>
</dbReference>
<proteinExistence type="predicted"/>
<feature type="region of interest" description="Disordered" evidence="5">
    <location>
        <begin position="723"/>
        <end position="751"/>
    </location>
</feature>
<evidence type="ECO:0000256" key="1">
    <source>
        <dbReference type="ARBA" id="ARBA00004123"/>
    </source>
</evidence>
<feature type="region of interest" description="Disordered" evidence="5">
    <location>
        <begin position="320"/>
        <end position="425"/>
    </location>
</feature>
<dbReference type="GO" id="GO:0005634">
    <property type="term" value="C:nucleus"/>
    <property type="evidence" value="ECO:0007669"/>
    <property type="project" value="UniProtKB-SubCell"/>
</dbReference>
<keyword evidence="8" id="KW-1185">Reference proteome</keyword>
<dbReference type="SUPFAM" id="SSF46785">
    <property type="entry name" value="Winged helix' DNA-binding domain"/>
    <property type="match status" value="1"/>
</dbReference>
<evidence type="ECO:0000256" key="2">
    <source>
        <dbReference type="ARBA" id="ARBA00023125"/>
    </source>
</evidence>
<dbReference type="AlphaFoldDB" id="A0A1Y2A505"/>
<dbReference type="InterPro" id="IPR001766">
    <property type="entry name" value="Fork_head_dom"/>
</dbReference>
<dbReference type="InterPro" id="IPR018122">
    <property type="entry name" value="TF_fork_head_CS_1"/>
</dbReference>
<dbReference type="GO" id="GO:0001228">
    <property type="term" value="F:DNA-binding transcription activator activity, RNA polymerase II-specific"/>
    <property type="evidence" value="ECO:0007669"/>
    <property type="project" value="UniProtKB-ARBA"/>
</dbReference>
<dbReference type="InterPro" id="IPR036388">
    <property type="entry name" value="WH-like_DNA-bd_sf"/>
</dbReference>
<comment type="subcellular location">
    <subcellularLocation>
        <location evidence="1 4">Nucleus</location>
    </subcellularLocation>
</comment>
<comment type="caution">
    <text evidence="7">The sequence shown here is derived from an EMBL/GenBank/DDBJ whole genome shotgun (WGS) entry which is preliminary data.</text>
</comment>
<feature type="domain" description="Fork-head" evidence="6">
    <location>
        <begin position="208"/>
        <end position="304"/>
    </location>
</feature>
<evidence type="ECO:0000313" key="8">
    <source>
        <dbReference type="Proteomes" id="UP000193144"/>
    </source>
</evidence>
<dbReference type="Proteomes" id="UP000193144">
    <property type="component" value="Unassembled WGS sequence"/>
</dbReference>
<feature type="region of interest" description="Disordered" evidence="5">
    <location>
        <begin position="59"/>
        <end position="80"/>
    </location>
</feature>
<dbReference type="OrthoDB" id="5954824at2759"/>
<feature type="region of interest" description="Disordered" evidence="5">
    <location>
        <begin position="152"/>
        <end position="199"/>
    </location>
</feature>
<keyword evidence="3 4" id="KW-0539">Nucleus</keyword>
<accession>A0A1Y2A505</accession>
<evidence type="ECO:0000259" key="6">
    <source>
        <dbReference type="PROSITE" id="PS50039"/>
    </source>
</evidence>
<evidence type="ECO:0000256" key="5">
    <source>
        <dbReference type="SAM" id="MobiDB-lite"/>
    </source>
</evidence>
<dbReference type="PANTHER" id="PTHR11829:SF343">
    <property type="entry name" value="FORK-HEAD DOMAIN-CONTAINING PROTEIN"/>
    <property type="match status" value="1"/>
</dbReference>
<dbReference type="EMBL" id="MCFA01000011">
    <property type="protein sequence ID" value="ORY17599.1"/>
    <property type="molecule type" value="Genomic_DNA"/>
</dbReference>
<dbReference type="InterPro" id="IPR030456">
    <property type="entry name" value="TF_fork_head_CS_2"/>
</dbReference>
<protein>
    <recommendedName>
        <fullName evidence="6">Fork-head domain-containing protein</fullName>
    </recommendedName>
</protein>
<dbReference type="STRING" id="1231657.A0A1Y2A505"/>
<gene>
    <name evidence="7" type="ORF">BCR34DRAFT_22301</name>
</gene>
<dbReference type="Gene3D" id="1.10.10.10">
    <property type="entry name" value="Winged helix-like DNA-binding domain superfamily/Winged helix DNA-binding domain"/>
    <property type="match status" value="1"/>
</dbReference>
<reference evidence="7 8" key="1">
    <citation type="submission" date="2016-07" db="EMBL/GenBank/DDBJ databases">
        <title>Pervasive Adenine N6-methylation of Active Genes in Fungi.</title>
        <authorList>
            <consortium name="DOE Joint Genome Institute"/>
            <person name="Mondo S.J."/>
            <person name="Dannebaum R.O."/>
            <person name="Kuo R.C."/>
            <person name="Labutti K."/>
            <person name="Haridas S."/>
            <person name="Kuo A."/>
            <person name="Salamov A."/>
            <person name="Ahrendt S.R."/>
            <person name="Lipzen A."/>
            <person name="Sullivan W."/>
            <person name="Andreopoulos W.B."/>
            <person name="Clum A."/>
            <person name="Lindquist E."/>
            <person name="Daum C."/>
            <person name="Ramamoorthy G.K."/>
            <person name="Gryganskyi A."/>
            <person name="Culley D."/>
            <person name="Magnuson J.K."/>
            <person name="James T.Y."/>
            <person name="O'Malley M.A."/>
            <person name="Stajich J.E."/>
            <person name="Spatafora J.W."/>
            <person name="Visel A."/>
            <person name="Grigoriev I.V."/>
        </authorList>
    </citation>
    <scope>NUCLEOTIDE SEQUENCE [LARGE SCALE GENOMIC DNA]</scope>
    <source>
        <strain evidence="7 8">CBS 115471</strain>
    </source>
</reference>